<dbReference type="PANTHER" id="PTHR31286">
    <property type="entry name" value="GLYCINE-RICH CELL WALL STRUCTURAL PROTEIN 1.8-LIKE"/>
    <property type="match status" value="1"/>
</dbReference>
<dbReference type="PANTHER" id="PTHR31286:SF179">
    <property type="entry name" value="RNASE H TYPE-1 DOMAIN-CONTAINING PROTEIN"/>
    <property type="match status" value="1"/>
</dbReference>
<evidence type="ECO:0000259" key="2">
    <source>
        <dbReference type="Pfam" id="PF14111"/>
    </source>
</evidence>
<evidence type="ECO:0000313" key="4">
    <source>
        <dbReference type="Proteomes" id="UP001152523"/>
    </source>
</evidence>
<accession>A0AAV0CW21</accession>
<feature type="region of interest" description="Disordered" evidence="1">
    <location>
        <begin position="1"/>
        <end position="20"/>
    </location>
</feature>
<dbReference type="Pfam" id="PF14111">
    <property type="entry name" value="DUF4283"/>
    <property type="match status" value="1"/>
</dbReference>
<feature type="domain" description="DUF4283" evidence="2">
    <location>
        <begin position="66"/>
        <end position="148"/>
    </location>
</feature>
<feature type="compositionally biased region" description="Polar residues" evidence="1">
    <location>
        <begin position="1"/>
        <end position="13"/>
    </location>
</feature>
<evidence type="ECO:0000256" key="1">
    <source>
        <dbReference type="SAM" id="MobiDB-lite"/>
    </source>
</evidence>
<reference evidence="3" key="1">
    <citation type="submission" date="2022-07" db="EMBL/GenBank/DDBJ databases">
        <authorList>
            <person name="Macas J."/>
            <person name="Novak P."/>
            <person name="Neumann P."/>
        </authorList>
    </citation>
    <scope>NUCLEOTIDE SEQUENCE</scope>
</reference>
<organism evidence="3 4">
    <name type="scientific">Cuscuta epithymum</name>
    <dbReference type="NCBI Taxonomy" id="186058"/>
    <lineage>
        <taxon>Eukaryota</taxon>
        <taxon>Viridiplantae</taxon>
        <taxon>Streptophyta</taxon>
        <taxon>Embryophyta</taxon>
        <taxon>Tracheophyta</taxon>
        <taxon>Spermatophyta</taxon>
        <taxon>Magnoliopsida</taxon>
        <taxon>eudicotyledons</taxon>
        <taxon>Gunneridae</taxon>
        <taxon>Pentapetalae</taxon>
        <taxon>asterids</taxon>
        <taxon>lamiids</taxon>
        <taxon>Solanales</taxon>
        <taxon>Convolvulaceae</taxon>
        <taxon>Cuscuteae</taxon>
        <taxon>Cuscuta</taxon>
        <taxon>Cuscuta subgen. Cuscuta</taxon>
    </lineage>
</organism>
<name>A0AAV0CW21_9ASTE</name>
<dbReference type="InterPro" id="IPR025558">
    <property type="entry name" value="DUF4283"/>
</dbReference>
<dbReference type="InterPro" id="IPR040256">
    <property type="entry name" value="At4g02000-like"/>
</dbReference>
<dbReference type="Proteomes" id="UP001152523">
    <property type="component" value="Unassembled WGS sequence"/>
</dbReference>
<sequence>MAKPTSTTAQPSSAQPPPLGNAWAGKKSFVSVLLDKADATLSATTGARYKGLPAANFSEDDIQILADKHKRALVGYFYKSRPPMTTLRKSFEIIGFKGGFHLGLLEKKHVLIRFDLEEDYIRCWNRQKWDIYGNVMKVTKWSPDFQPNVESPIVPVWLTFEGLPIHLHDKRAMFVIASLIGTPLKLDIATTTLARPSLARVCVELDLTKEMPSKVWIQTGKTGFTQSVIYENKPQYCLSCLHLGHVAHSCPMKLLEGKSEEPEKLVEGKKTINAGSKWVAKLNTQHTSTGKEGKGNDQHRITAPETSAKEKGKAIVVYAPANKQVTPQPGPSSMPQAGPSFKLLDEQTIIQDNAESDTEEIFHEEPPAQNKEVECHNEKCSIQHMIQGEI</sequence>
<dbReference type="AlphaFoldDB" id="A0AAV0CW21"/>
<protein>
    <recommendedName>
        <fullName evidence="2">DUF4283 domain-containing protein</fullName>
    </recommendedName>
</protein>
<comment type="caution">
    <text evidence="3">The sequence shown here is derived from an EMBL/GenBank/DDBJ whole genome shotgun (WGS) entry which is preliminary data.</text>
</comment>
<feature type="non-terminal residue" evidence="3">
    <location>
        <position position="390"/>
    </location>
</feature>
<proteinExistence type="predicted"/>
<gene>
    <name evidence="3" type="ORF">CEPIT_LOCUS9831</name>
</gene>
<keyword evidence="4" id="KW-1185">Reference proteome</keyword>
<evidence type="ECO:0000313" key="3">
    <source>
        <dbReference type="EMBL" id="CAH9086538.1"/>
    </source>
</evidence>
<dbReference type="EMBL" id="CAMAPF010000056">
    <property type="protein sequence ID" value="CAH9086538.1"/>
    <property type="molecule type" value="Genomic_DNA"/>
</dbReference>